<accession>A0A6A4ZJ47</accession>
<dbReference type="OrthoDB" id="153467at2759"/>
<evidence type="ECO:0000313" key="2">
    <source>
        <dbReference type="EMBL" id="KAF0708541.1"/>
    </source>
</evidence>
<proteinExistence type="predicted"/>
<organism evidence="2">
    <name type="scientific">Aphanomyces stellatus</name>
    <dbReference type="NCBI Taxonomy" id="120398"/>
    <lineage>
        <taxon>Eukaryota</taxon>
        <taxon>Sar</taxon>
        <taxon>Stramenopiles</taxon>
        <taxon>Oomycota</taxon>
        <taxon>Saprolegniomycetes</taxon>
        <taxon>Saprolegniales</taxon>
        <taxon>Verrucalvaceae</taxon>
        <taxon>Aphanomyces</taxon>
    </lineage>
</organism>
<protein>
    <submittedName>
        <fullName evidence="2">Uncharacterized protein</fullName>
    </submittedName>
</protein>
<comment type="caution">
    <text evidence="2">The sequence shown here is derived from an EMBL/GenBank/DDBJ whole genome shotgun (WGS) entry which is preliminary data.</text>
</comment>
<sequence>MPINNDNHVELQERISAIHSNTLLNDDKQQDGVYKSLDDLESADNDGALVEGGALDLFSREAAGLFMQYAAIGVIYGMIPALKYPVFNVYLNL</sequence>
<reference evidence="2" key="1">
    <citation type="submission" date="2019-06" db="EMBL/GenBank/DDBJ databases">
        <title>Genomics analysis of Aphanomyces spp. identifies a new class of oomycete effector associated with host adaptation.</title>
        <authorList>
            <person name="Gaulin E."/>
        </authorList>
    </citation>
    <scope>NUCLEOTIDE SEQUENCE</scope>
    <source>
        <strain evidence="2">CBS 578.67</strain>
    </source>
</reference>
<name>A0A6A4ZJ47_9STRA</name>
<evidence type="ECO:0000313" key="1">
    <source>
        <dbReference type="EMBL" id="KAF0708538.1"/>
    </source>
</evidence>
<dbReference type="EMBL" id="VJMH01002502">
    <property type="protein sequence ID" value="KAF0708541.1"/>
    <property type="molecule type" value="Genomic_DNA"/>
</dbReference>
<gene>
    <name evidence="1" type="ORF">As57867_006296</name>
    <name evidence="2" type="ORF">As57867_006299</name>
</gene>
<dbReference type="EMBL" id="VJMH01002502">
    <property type="protein sequence ID" value="KAF0708538.1"/>
    <property type="molecule type" value="Genomic_DNA"/>
</dbReference>
<dbReference type="AlphaFoldDB" id="A0A6A4ZJ47"/>
<feature type="non-terminal residue" evidence="2">
    <location>
        <position position="93"/>
    </location>
</feature>